<protein>
    <submittedName>
        <fullName evidence="1">Uncharacterized protein</fullName>
    </submittedName>
</protein>
<accession>A0ABR2M978</accession>
<reference evidence="1 2" key="1">
    <citation type="journal article" date="2022" name="Nat. Plants">
        <title>Genomes of leafy and leafless Platanthera orchids illuminate the evolution of mycoheterotrophy.</title>
        <authorList>
            <person name="Li M.H."/>
            <person name="Liu K.W."/>
            <person name="Li Z."/>
            <person name="Lu H.C."/>
            <person name="Ye Q.L."/>
            <person name="Zhang D."/>
            <person name="Wang J.Y."/>
            <person name="Li Y.F."/>
            <person name="Zhong Z.M."/>
            <person name="Liu X."/>
            <person name="Yu X."/>
            <person name="Liu D.K."/>
            <person name="Tu X.D."/>
            <person name="Liu B."/>
            <person name="Hao Y."/>
            <person name="Liao X.Y."/>
            <person name="Jiang Y.T."/>
            <person name="Sun W.H."/>
            <person name="Chen J."/>
            <person name="Chen Y.Q."/>
            <person name="Ai Y."/>
            <person name="Zhai J.W."/>
            <person name="Wu S.S."/>
            <person name="Zhou Z."/>
            <person name="Hsiao Y.Y."/>
            <person name="Wu W.L."/>
            <person name="Chen Y.Y."/>
            <person name="Lin Y.F."/>
            <person name="Hsu J.L."/>
            <person name="Li C.Y."/>
            <person name="Wang Z.W."/>
            <person name="Zhao X."/>
            <person name="Zhong W.Y."/>
            <person name="Ma X.K."/>
            <person name="Ma L."/>
            <person name="Huang J."/>
            <person name="Chen G.Z."/>
            <person name="Huang M.Z."/>
            <person name="Huang L."/>
            <person name="Peng D.H."/>
            <person name="Luo Y.B."/>
            <person name="Zou S.Q."/>
            <person name="Chen S.P."/>
            <person name="Lan S."/>
            <person name="Tsai W.C."/>
            <person name="Van de Peer Y."/>
            <person name="Liu Z.J."/>
        </authorList>
    </citation>
    <scope>NUCLEOTIDE SEQUENCE [LARGE SCALE GENOMIC DNA]</scope>
    <source>
        <strain evidence="1">Lor288</strain>
    </source>
</reference>
<sequence>MEKSRRRSWKFLACAKTMSVDLTLNAAIEHVPLNSINVRRRFSVLLRVPRVFIAMKMENYESEQIKTSKKPSIIRFFAKVFGRRRMLPPIRANAGSRKISKPSKPHLGFSEVGGILSSLKVNSETDFVLSRLHHKVLRKDIPILTGRSVAA</sequence>
<proteinExistence type="predicted"/>
<organism evidence="1 2">
    <name type="scientific">Platanthera guangdongensis</name>
    <dbReference type="NCBI Taxonomy" id="2320717"/>
    <lineage>
        <taxon>Eukaryota</taxon>
        <taxon>Viridiplantae</taxon>
        <taxon>Streptophyta</taxon>
        <taxon>Embryophyta</taxon>
        <taxon>Tracheophyta</taxon>
        <taxon>Spermatophyta</taxon>
        <taxon>Magnoliopsida</taxon>
        <taxon>Liliopsida</taxon>
        <taxon>Asparagales</taxon>
        <taxon>Orchidaceae</taxon>
        <taxon>Orchidoideae</taxon>
        <taxon>Orchideae</taxon>
        <taxon>Orchidinae</taxon>
        <taxon>Platanthera</taxon>
    </lineage>
</organism>
<comment type="caution">
    <text evidence="1">The sequence shown here is derived from an EMBL/GenBank/DDBJ whole genome shotgun (WGS) entry which is preliminary data.</text>
</comment>
<evidence type="ECO:0000313" key="1">
    <source>
        <dbReference type="EMBL" id="KAK8960715.1"/>
    </source>
</evidence>
<gene>
    <name evidence="1" type="ORF">KSP40_PGU007511</name>
</gene>
<dbReference type="Proteomes" id="UP001412067">
    <property type="component" value="Unassembled WGS sequence"/>
</dbReference>
<dbReference type="EMBL" id="JBBWWR010000010">
    <property type="protein sequence ID" value="KAK8960715.1"/>
    <property type="molecule type" value="Genomic_DNA"/>
</dbReference>
<evidence type="ECO:0000313" key="2">
    <source>
        <dbReference type="Proteomes" id="UP001412067"/>
    </source>
</evidence>
<name>A0ABR2M978_9ASPA</name>
<keyword evidence="2" id="KW-1185">Reference proteome</keyword>